<proteinExistence type="predicted"/>
<comment type="caution">
    <text evidence="2">The sequence shown here is derived from an EMBL/GenBank/DDBJ whole genome shotgun (WGS) entry which is preliminary data.</text>
</comment>
<dbReference type="Pfam" id="PF25355">
    <property type="entry name" value="DUF7882"/>
    <property type="match status" value="1"/>
</dbReference>
<dbReference type="Proteomes" id="UP000538196">
    <property type="component" value="Unassembled WGS sequence"/>
</dbReference>
<accession>A0A7W4YJD3</accession>
<evidence type="ECO:0000313" key="3">
    <source>
        <dbReference type="Proteomes" id="UP000538196"/>
    </source>
</evidence>
<evidence type="ECO:0000259" key="1">
    <source>
        <dbReference type="Pfam" id="PF25355"/>
    </source>
</evidence>
<reference evidence="2 3" key="1">
    <citation type="submission" date="2020-08" db="EMBL/GenBank/DDBJ databases">
        <title>Sequencing the genomes of 1000 actinobacteria strains.</title>
        <authorList>
            <person name="Klenk H.-P."/>
        </authorList>
    </citation>
    <scope>NUCLEOTIDE SEQUENCE [LARGE SCALE GENOMIC DNA]</scope>
    <source>
        <strain evidence="2 3">DSM 20146</strain>
    </source>
</reference>
<dbReference type="InterPro" id="IPR057204">
    <property type="entry name" value="DUF7882"/>
</dbReference>
<dbReference type="RefSeq" id="WP_021765410.1">
    <property type="nucleotide sequence ID" value="NZ_JACHVP010000003.1"/>
</dbReference>
<name>A0A7W4YJD3_LEIAQ</name>
<evidence type="ECO:0000313" key="2">
    <source>
        <dbReference type="EMBL" id="MBB2967971.1"/>
    </source>
</evidence>
<gene>
    <name evidence="2" type="ORF">FHX33_002741</name>
</gene>
<feature type="domain" description="DUF7882" evidence="1">
    <location>
        <begin position="1"/>
        <end position="96"/>
    </location>
</feature>
<dbReference type="AlphaFoldDB" id="A0A7W4YJD3"/>
<keyword evidence="3" id="KW-1185">Reference proteome</keyword>
<sequence length="107" mass="12053">MGYLVYDGTSRIEFEDRALAHLQVVIVDKLRRREAFTMSWKEDASTGGGRNCIWLDASLPLRFHFDGSKAPQVDRDWVERLMESAASNTGLIAIDEEGEPLVGRLVV</sequence>
<dbReference type="EMBL" id="JACHVP010000003">
    <property type="protein sequence ID" value="MBB2967971.1"/>
    <property type="molecule type" value="Genomic_DNA"/>
</dbReference>
<organism evidence="2 3">
    <name type="scientific">Leifsonia aquatica</name>
    <name type="common">Corynebacterium aquaticum</name>
    <dbReference type="NCBI Taxonomy" id="144185"/>
    <lineage>
        <taxon>Bacteria</taxon>
        <taxon>Bacillati</taxon>
        <taxon>Actinomycetota</taxon>
        <taxon>Actinomycetes</taxon>
        <taxon>Micrococcales</taxon>
        <taxon>Microbacteriaceae</taxon>
        <taxon>Leifsonia</taxon>
    </lineage>
</organism>
<protein>
    <recommendedName>
        <fullName evidence="1">DUF7882 domain-containing protein</fullName>
    </recommendedName>
</protein>